<dbReference type="Ensembl" id="ENSSPAT00000007547.1">
    <property type="protein sequence ID" value="ENSSPAP00000007405.1"/>
    <property type="gene ID" value="ENSSPAG00000005669.1"/>
</dbReference>
<feature type="chain" id="PRO_5044515686" description="C-C motif chemokine" evidence="9">
    <location>
        <begin position="30"/>
        <end position="141"/>
    </location>
</feature>
<evidence type="ECO:0000256" key="9">
    <source>
        <dbReference type="RuleBase" id="RU361150"/>
    </source>
</evidence>
<sequence length="141" mass="15503">MAPTSIITVTTVLLCIMLGILSSAPAALAARRPSCCTKYQKDPLPVQVLRGYREQNDTDFCRIKAIIFFTDSKAKVCANPKAEWVKKALEYLSTRLKNLSKPSPAAGGPPQVPREEPSSPDEKDSFYTATESFLNDTDSFN</sequence>
<proteinExistence type="inferred from homology"/>
<evidence type="ECO:0000256" key="3">
    <source>
        <dbReference type="ARBA" id="ARBA00022500"/>
    </source>
</evidence>
<accession>A0A3B4ZG80</accession>
<dbReference type="SUPFAM" id="SSF54117">
    <property type="entry name" value="Interleukin 8-like chemokines"/>
    <property type="match status" value="1"/>
</dbReference>
<evidence type="ECO:0000313" key="12">
    <source>
        <dbReference type="Ensembl" id="ENSSPAP00000007405.1"/>
    </source>
</evidence>
<organism evidence="12">
    <name type="scientific">Stegastes partitus</name>
    <name type="common">bicolor damselfish</name>
    <dbReference type="NCBI Taxonomy" id="144197"/>
    <lineage>
        <taxon>Eukaryota</taxon>
        <taxon>Metazoa</taxon>
        <taxon>Chordata</taxon>
        <taxon>Craniata</taxon>
        <taxon>Vertebrata</taxon>
        <taxon>Euteleostomi</taxon>
        <taxon>Actinopterygii</taxon>
        <taxon>Neopterygii</taxon>
        <taxon>Teleostei</taxon>
        <taxon>Neoteleostei</taxon>
        <taxon>Acanthomorphata</taxon>
        <taxon>Ovalentaria</taxon>
        <taxon>Pomacentridae</taxon>
        <taxon>Stegastes</taxon>
    </lineage>
</organism>
<comment type="similarity">
    <text evidence="2 9">Belongs to the intercrine beta (chemokine CC) family.</text>
</comment>
<feature type="signal peptide" evidence="9">
    <location>
        <begin position="1"/>
        <end position="29"/>
    </location>
</feature>
<name>A0A3B4ZG80_9TELE</name>
<evidence type="ECO:0000256" key="8">
    <source>
        <dbReference type="ARBA" id="ARBA00023198"/>
    </source>
</evidence>
<evidence type="ECO:0000256" key="7">
    <source>
        <dbReference type="ARBA" id="ARBA00023157"/>
    </source>
</evidence>
<evidence type="ECO:0000256" key="4">
    <source>
        <dbReference type="ARBA" id="ARBA00022514"/>
    </source>
</evidence>
<dbReference type="OrthoDB" id="8870994at2759"/>
<feature type="compositionally biased region" description="Basic and acidic residues" evidence="10">
    <location>
        <begin position="113"/>
        <end position="125"/>
    </location>
</feature>
<dbReference type="FunFam" id="2.40.50.40:FF:000012">
    <property type="entry name" value="C-C motif chemokine"/>
    <property type="match status" value="1"/>
</dbReference>
<evidence type="ECO:0000259" key="11">
    <source>
        <dbReference type="SMART" id="SM00199"/>
    </source>
</evidence>
<dbReference type="Gene3D" id="2.40.50.40">
    <property type="match status" value="1"/>
</dbReference>
<dbReference type="STRING" id="144197.ENSSPAP00000007405"/>
<dbReference type="PANTHER" id="PTHR12015:SF108">
    <property type="entry name" value="C-C MOTIF CHEMOKINE 20"/>
    <property type="match status" value="1"/>
</dbReference>
<evidence type="ECO:0000256" key="6">
    <source>
        <dbReference type="ARBA" id="ARBA00022729"/>
    </source>
</evidence>
<dbReference type="PANTHER" id="PTHR12015">
    <property type="entry name" value="SMALL INDUCIBLE CYTOKINE A"/>
    <property type="match status" value="1"/>
</dbReference>
<keyword evidence="7" id="KW-1015">Disulfide bond</keyword>
<dbReference type="InterPro" id="IPR039809">
    <property type="entry name" value="Chemokine_b/g/d"/>
</dbReference>
<dbReference type="AlphaFoldDB" id="A0A3B4ZG80"/>
<comment type="subcellular location">
    <subcellularLocation>
        <location evidence="1 9">Secreted</location>
    </subcellularLocation>
</comment>
<dbReference type="PROSITE" id="PS00472">
    <property type="entry name" value="SMALL_CYTOKINES_CC"/>
    <property type="match status" value="1"/>
</dbReference>
<keyword evidence="4 9" id="KW-0202">Cytokine</keyword>
<evidence type="ECO:0000256" key="2">
    <source>
        <dbReference type="ARBA" id="ARBA00010868"/>
    </source>
</evidence>
<feature type="compositionally biased region" description="Polar residues" evidence="10">
    <location>
        <begin position="127"/>
        <end position="141"/>
    </location>
</feature>
<evidence type="ECO:0000313" key="14">
    <source>
        <dbReference type="RefSeq" id="XP_008300077.1"/>
    </source>
</evidence>
<feature type="region of interest" description="Disordered" evidence="10">
    <location>
        <begin position="99"/>
        <end position="141"/>
    </location>
</feature>
<reference evidence="12" key="1">
    <citation type="submission" date="2023-09" db="UniProtKB">
        <authorList>
            <consortium name="Ensembl"/>
        </authorList>
    </citation>
    <scope>IDENTIFICATION</scope>
</reference>
<dbReference type="InterPro" id="IPR000827">
    <property type="entry name" value="Chemokine_CC_CS"/>
</dbReference>
<protein>
    <recommendedName>
        <fullName evidence="9">C-C motif chemokine</fullName>
    </recommendedName>
</protein>
<dbReference type="SMART" id="SM00199">
    <property type="entry name" value="SCY"/>
    <property type="match status" value="1"/>
</dbReference>
<dbReference type="InterPro" id="IPR001811">
    <property type="entry name" value="Chemokine_IL8-like_dom"/>
</dbReference>
<dbReference type="InterPro" id="IPR036048">
    <property type="entry name" value="Interleukin_8-like_sf"/>
</dbReference>
<keyword evidence="13" id="KW-1185">Reference proteome</keyword>
<dbReference type="GO" id="GO:0008009">
    <property type="term" value="F:chemokine activity"/>
    <property type="evidence" value="ECO:0007669"/>
    <property type="project" value="InterPro"/>
</dbReference>
<dbReference type="GO" id="GO:0005615">
    <property type="term" value="C:extracellular space"/>
    <property type="evidence" value="ECO:0007669"/>
    <property type="project" value="UniProtKB-KW"/>
</dbReference>
<gene>
    <name evidence="14" type="primary">LOC103372259</name>
</gene>
<evidence type="ECO:0000313" key="13">
    <source>
        <dbReference type="Proteomes" id="UP000694891"/>
    </source>
</evidence>
<dbReference type="GeneID" id="103372259"/>
<dbReference type="RefSeq" id="XP_008300077.1">
    <property type="nucleotide sequence ID" value="XM_008301855.1"/>
</dbReference>
<keyword evidence="8" id="KW-0395">Inflammatory response</keyword>
<feature type="domain" description="Chemokine interleukin-8-like" evidence="11">
    <location>
        <begin position="32"/>
        <end position="92"/>
    </location>
</feature>
<keyword evidence="3 9" id="KW-0145">Chemotaxis</keyword>
<keyword evidence="5 9" id="KW-0964">Secreted</keyword>
<evidence type="ECO:0000256" key="5">
    <source>
        <dbReference type="ARBA" id="ARBA00022525"/>
    </source>
</evidence>
<evidence type="ECO:0000256" key="10">
    <source>
        <dbReference type="SAM" id="MobiDB-lite"/>
    </source>
</evidence>
<dbReference type="GO" id="GO:0006954">
    <property type="term" value="P:inflammatory response"/>
    <property type="evidence" value="ECO:0007669"/>
    <property type="project" value="UniProtKB-KW"/>
</dbReference>
<reference evidence="14" key="2">
    <citation type="submission" date="2025-04" db="UniProtKB">
        <authorList>
            <consortium name="RefSeq"/>
        </authorList>
    </citation>
    <scope>IDENTIFICATION</scope>
</reference>
<evidence type="ECO:0000256" key="1">
    <source>
        <dbReference type="ARBA" id="ARBA00004613"/>
    </source>
</evidence>
<dbReference type="Proteomes" id="UP000694891">
    <property type="component" value="Unplaced"/>
</dbReference>
<dbReference type="GO" id="GO:0006955">
    <property type="term" value="P:immune response"/>
    <property type="evidence" value="ECO:0007669"/>
    <property type="project" value="InterPro"/>
</dbReference>
<dbReference type="Pfam" id="PF00048">
    <property type="entry name" value="IL8"/>
    <property type="match status" value="1"/>
</dbReference>
<keyword evidence="6 9" id="KW-0732">Signal</keyword>
<dbReference type="GeneTree" id="ENSGT00940000174809"/>